<comment type="subcellular location">
    <subcellularLocation>
        <location evidence="1">Membrane</location>
    </subcellularLocation>
</comment>
<feature type="region of interest" description="Disordered" evidence="7">
    <location>
        <begin position="594"/>
        <end position="613"/>
    </location>
</feature>
<dbReference type="InterPro" id="IPR052403">
    <property type="entry name" value="LINC-complex_assoc"/>
</dbReference>
<feature type="coiled-coil region" evidence="6">
    <location>
        <begin position="1779"/>
        <end position="1962"/>
    </location>
</feature>
<dbReference type="GO" id="GO:0051015">
    <property type="term" value="F:actin filament binding"/>
    <property type="evidence" value="ECO:0007669"/>
    <property type="project" value="TreeGrafter"/>
</dbReference>
<dbReference type="InterPro" id="IPR002017">
    <property type="entry name" value="Spectrin_repeat"/>
</dbReference>
<keyword evidence="4" id="KW-1133">Transmembrane helix</keyword>
<organism evidence="8 9">
    <name type="scientific">Elysia marginata</name>
    <dbReference type="NCBI Taxonomy" id="1093978"/>
    <lineage>
        <taxon>Eukaryota</taxon>
        <taxon>Metazoa</taxon>
        <taxon>Spiralia</taxon>
        <taxon>Lophotrochozoa</taxon>
        <taxon>Mollusca</taxon>
        <taxon>Gastropoda</taxon>
        <taxon>Heterobranchia</taxon>
        <taxon>Euthyneura</taxon>
        <taxon>Panpulmonata</taxon>
        <taxon>Sacoglossa</taxon>
        <taxon>Placobranchoidea</taxon>
        <taxon>Plakobranchidae</taxon>
        <taxon>Elysia</taxon>
    </lineage>
</organism>
<dbReference type="SMART" id="SM00150">
    <property type="entry name" value="SPEC"/>
    <property type="match status" value="23"/>
</dbReference>
<keyword evidence="2" id="KW-0812">Transmembrane</keyword>
<evidence type="ECO:0000256" key="7">
    <source>
        <dbReference type="SAM" id="MobiDB-lite"/>
    </source>
</evidence>
<comment type="caution">
    <text evidence="8">The sequence shown here is derived from an EMBL/GenBank/DDBJ whole genome shotgun (WGS) entry which is preliminary data.</text>
</comment>
<dbReference type="PANTHER" id="PTHR47535">
    <property type="entry name" value="MUSCLE-SPECIFIC PROTEIN 300 KDA, ISOFORM G"/>
    <property type="match status" value="1"/>
</dbReference>
<name>A0AAV4F184_9GAST</name>
<dbReference type="Gene3D" id="1.20.58.60">
    <property type="match status" value="18"/>
</dbReference>
<feature type="region of interest" description="Disordered" evidence="7">
    <location>
        <begin position="3302"/>
        <end position="3333"/>
    </location>
</feature>
<evidence type="ECO:0000256" key="2">
    <source>
        <dbReference type="ARBA" id="ARBA00022692"/>
    </source>
</evidence>
<evidence type="ECO:0000313" key="9">
    <source>
        <dbReference type="Proteomes" id="UP000762676"/>
    </source>
</evidence>
<feature type="region of interest" description="Disordered" evidence="7">
    <location>
        <begin position="2396"/>
        <end position="2418"/>
    </location>
</feature>
<dbReference type="InterPro" id="IPR018159">
    <property type="entry name" value="Spectrin/alpha-actinin"/>
</dbReference>
<gene>
    <name evidence="8" type="ORF">ElyMa_001972100</name>
</gene>
<sequence length="3353" mass="384506">MMSNFTDEQQGLQQAMSDETEWMNKLKEALTKCDDASGSTEELIARYEAAKSLQQELASHQRQIADIQNRTALLHEKYPSSETASLAKDGQVLTKKYESLLQRAERVQDSLLGQLETQCSDAQQAQHRWLAAAKEKVGWCGDMAGDRYSVEAKLATVKDLEGSLPDGELKRQEAINRFDAIKAILPKAKQGELEANRKTMEKEWQTLVTSIQQTQSKLENSMDQWQKYDSRYDTLSQWLKDAEAQVRSEAALKPDLATKKEQYELFKSLNKSIQDHRPEFENLRDTAQQISHSSGDSRTASYAGQLFNRYQALASTAKEQLERCDNNIADHEHYTTSHRAAQEWMEAATRELDHCDNLVGDEDSLNAKLELVKDLVAHKDEGSALFNTALEAGEKLYPNTSNEGREAIRHELRGLRDSWEGFNDSLSDTQRQLDSSRMQWQSFDDSFDQLQKWVTGVEQQIQADPELKATLQEKKALLQNYKDILSHQTMIDNISDKGTALPSTQVQNKIRQLNTKYNQLCSNAQACVKKAEDYVEEHQNYQDCLQQARDWMDVTRDKVAVCAEGGGDKQAMQNRLDRLQDIMGSLREGEAKVGSTHRQGERTMPHTSPPGQANIRRELDSLNTDWDALITRMNDTQQGLIQAIQALDLYDGSCENLSQWLRETESQFKDCELKSTLKEKENQVQTFKTLQQEIHSRQDQFTELQSMAAQVQTTDARLANHSIQLGTKNLRENWEALRDEVSEVQRKLDLNLSQWSSYDENFETFQKWILDMEVLHQDILSREHIIDNLTEKAHALTQATPSAKVNKFVGELKAKYATICDTSKNILDKLDSAMRDHQQYQDAAQDFTDWLNLARERLEACADRSGDKLSLKSKRDRLKEFHSNVSEGQSKLSLTCQLGSTTSNNTSVQGRDVLQREMEHMQREWEDYLNLMQHAETSLDQTMGMWGDFEAKFEQFAQWLKAMEAKVKGHELKNTSPEKQAQVEKFKKQREEILSHQPQIDRFTDDAQNLMHTSSDVRLSSQVSQLTNKYQGLLSLVKDLISKWEKYVQEHQLYEHRMTDFREWMGLAGQRLAQCTQSVADQESLEEKRAMIQMLFTEKEHGHQKLSLSVESGEKLYPDTASMGREKVRGELRQAKQDWESLLQGLQDAQRRIDGYLMQWSSYTDGQDQMMRWMMETEGALRADIDLKNTLQEKRIQLQTHRSLLQDIVSHQRMVDSVISKAQGVLQTTSNPDVSEFITSVSSRYEKLNTDAKNLIGRSEQHVSIHQQYQDSMQAAVDWMTSMKDKQIMVFLATRQGQTGTYNCYLYRYINMNKELMVEVKGHQREMDKFTDEAQTLQQLTSESRVGHFVSQLTSRYQALLSSGKDLTKRCEQNVEDHKSYQTKLAESSQWLEKAKKKFAECSEAGGSRAELEDRLDKVQDLVRERDAGFSKLNNCVEAGERLYPGTAPDGRETIRQELRQLKLGHEALFDDLSTVHRKLEVSLVQWTSFDESYSQALQQDVVSYQRVIESINDKASSLSQSTKDPELSKFISQTGSRYKKLCAAAKDRVSQYEGFVTEHQHYSDMYNTCVDWLNTVREKLSICSDVSGDRHAIQTRLDKIQDILSTKLEGEPKVKEVLDLAGKVLPHTAPQGKEIITRDTEALKADWDAFIKALAKTKTDLEQCMDQWKDFETWHERCAAWLKDLDTRLRDIDLKATLPEKQTQLDKLKMLQAEVSKHQSDLDKLSDAAQDLVRELCRRWEQFVLDHQAYIQAFDQCRSWLAQMKGKVTSVVDTSGDKSSVQERLAQVQELLNEKEEGLHTLQIAMDSMQVVLPNTSVGGRDSMRRDMTLLQQEYDALSATLGEAKTQLDGTLAQWTVYDDSVEQLQRWLQDLEAQVAADSALQNTLQEKKLQLERVKVLQLNISSQQSTIDSLNEKALTLKRTSRDGNLGAQITHVVSRYEKLVKNAKDLNERCEKNLRDHQVYRDTYMDTSDWLGAAMDKLGMCSDVRGDRHAIEAQLHKVEEIAVTVEQGRKKLRATQQKGEVVIPETSTQGQELIHEELEMLTNDFQGFESDLNDLKQTLTTLKDQWTRYEEFYGQLSQWIKDTENAMKVDSDLRASLDQKIQQLNKHKDLLKRYEQTVQDHQHYGEAFGRSRAWLQDINQRLSVCSDTSGDRFTIQSQLEKLQEFVVIKEEGQILLHAAITWGEKAQSSTSVEGREVIREELQKLQADWDLMLSQVTDTKVMLESCLLQWSDYSASHDQVLRWLKDMEKRLRDTQPKADLSEKKAELQRVKGLYQDIVSYEQMVESVGTKALELAEKSPANRATVDTSQVQSRYTSVKEQAKDLLSRCEQNVAHHQDFHDSINSFSSWLRTDIEKLTTCSDTYGEKSAIETKIERAKSLVANLTEGSQRLSHATKAGEATLPSTSASGQTKIRQQLQAINKDFEDFRVQLVDAQSELETCLRRWDEFEESHQEFGNWLRETEVLLRSELDTKATVEEKKQHWEEYQLHLEDAISHQSSLDRVSERAQALLLTNADAKTSHAITQLTTRYHGVISLAKDITSSLEAYYNNHRLYKQNHHLFQDWLKETELRLKQIDDDRGSRDAVSTKLLEVDEIQGALDQGHTILRTVLDSCEKTLPNTSQRGVHVIRQEADKAKTDYENILTQLSQVKRSLEGGLGHWEDFEQLYQQMCDWMTDVESRLGANPDYKTDLPEKRSSLERYKALQADILAHKDQLDRLEEKAGQVKDGVPKSRTSELRSRYTALTDNCRDFKADLGQGQEKLNQTASLGEQLCRTTSSRGQAVVQKEVAALREDWKSFSSAVADVERNMEACIANWTELGDQQQAFQAWMERMDARLREGLETQANLARKRTQLQEGEDMFDEILSQKSELNKVRDRAEAIAQRSSDMRVSSGLMQLSTQYQQLCSSAKNIVSRLKEYVNDHKLYDEALDSAAAWLKLMTKRVQACSDSSGDWHTIQDRIEDIKDVTASMDEGLQKVNYVCDQAERILPHTNLEGKKLIEEQVTELTTDWERLNGSIAECTAMLEGVQQRWHEYEQYYGSLVKWLADTENTLKASPEQCALLAERKTQLDKYKMILADIENHRRLVNELGDRVANLEALCDNPGVADSLADIQDRFTAVVDKARDQVEVLQRGYDEHLAFHEAQQDCEKWLLSMSYKLMSHNTLNTSSMELTSRQIDKHRVILREIEDYRLSLDSVSRLGQQLILSNPRLPRLATQVQALLTNLEESYLNLQSTAHQIRRLELYGSTTRWGSQFSLYERLASRWKPASFSTQGKPFRPGKFAAKPLLYLSQTGINPTQEPEVSQIKLPPSKRSELTGSVWPSPGDRPLVSPRKAILVKANAKPSPRLT</sequence>
<dbReference type="PANTHER" id="PTHR47535:SF1">
    <property type="entry name" value="NESPRIN-1"/>
    <property type="match status" value="1"/>
</dbReference>
<dbReference type="CDD" id="cd00176">
    <property type="entry name" value="SPEC"/>
    <property type="match status" value="9"/>
</dbReference>
<accession>A0AAV4F184</accession>
<evidence type="ECO:0000256" key="3">
    <source>
        <dbReference type="ARBA" id="ARBA00022737"/>
    </source>
</evidence>
<evidence type="ECO:0000256" key="4">
    <source>
        <dbReference type="ARBA" id="ARBA00022989"/>
    </source>
</evidence>
<keyword evidence="3" id="KW-0677">Repeat</keyword>
<feature type="compositionally biased region" description="Polar residues" evidence="7">
    <location>
        <begin position="2407"/>
        <end position="2418"/>
    </location>
</feature>
<feature type="coiled-coil region" evidence="6">
    <location>
        <begin position="2044"/>
        <end position="2071"/>
    </location>
</feature>
<reference evidence="8 9" key="1">
    <citation type="journal article" date="2021" name="Elife">
        <title>Chloroplast acquisition without the gene transfer in kleptoplastic sea slugs, Plakobranchus ocellatus.</title>
        <authorList>
            <person name="Maeda T."/>
            <person name="Takahashi S."/>
            <person name="Yoshida T."/>
            <person name="Shimamura S."/>
            <person name="Takaki Y."/>
            <person name="Nagai Y."/>
            <person name="Toyoda A."/>
            <person name="Suzuki Y."/>
            <person name="Arimoto A."/>
            <person name="Ishii H."/>
            <person name="Satoh N."/>
            <person name="Nishiyama T."/>
            <person name="Hasebe M."/>
            <person name="Maruyama T."/>
            <person name="Minagawa J."/>
            <person name="Obokata J."/>
            <person name="Shigenobu S."/>
        </authorList>
    </citation>
    <scope>NUCLEOTIDE SEQUENCE [LARGE SCALE GENOMIC DNA]</scope>
</reference>
<feature type="coiled-coil region" evidence="6">
    <location>
        <begin position="1313"/>
        <end position="1340"/>
    </location>
</feature>
<evidence type="ECO:0000256" key="6">
    <source>
        <dbReference type="SAM" id="Coils"/>
    </source>
</evidence>
<keyword evidence="6" id="KW-0175">Coiled coil</keyword>
<dbReference type="GO" id="GO:0034993">
    <property type="term" value="C:meiotic nuclear membrane microtubule tethering complex"/>
    <property type="evidence" value="ECO:0007669"/>
    <property type="project" value="TreeGrafter"/>
</dbReference>
<proteinExistence type="predicted"/>
<dbReference type="Pfam" id="PF00435">
    <property type="entry name" value="Spectrin"/>
    <property type="match status" value="7"/>
</dbReference>
<dbReference type="GO" id="GO:0005737">
    <property type="term" value="C:cytoplasm"/>
    <property type="evidence" value="ECO:0007669"/>
    <property type="project" value="TreeGrafter"/>
</dbReference>
<evidence type="ECO:0000256" key="1">
    <source>
        <dbReference type="ARBA" id="ARBA00004370"/>
    </source>
</evidence>
<feature type="coiled-coil region" evidence="6">
    <location>
        <begin position="1709"/>
        <end position="1736"/>
    </location>
</feature>
<keyword evidence="5" id="KW-0472">Membrane</keyword>
<evidence type="ECO:0000256" key="5">
    <source>
        <dbReference type="ARBA" id="ARBA00023136"/>
    </source>
</evidence>
<dbReference type="GO" id="GO:0007097">
    <property type="term" value="P:nuclear migration"/>
    <property type="evidence" value="ECO:0007669"/>
    <property type="project" value="TreeGrafter"/>
</dbReference>
<dbReference type="GO" id="GO:0005640">
    <property type="term" value="C:nuclear outer membrane"/>
    <property type="evidence" value="ECO:0007669"/>
    <property type="project" value="TreeGrafter"/>
</dbReference>
<evidence type="ECO:0000313" key="8">
    <source>
        <dbReference type="EMBL" id="GFR66520.1"/>
    </source>
</evidence>
<dbReference type="Proteomes" id="UP000762676">
    <property type="component" value="Unassembled WGS sequence"/>
</dbReference>
<protein>
    <submittedName>
        <fullName evidence="8">Nesprin-1</fullName>
    </submittedName>
</protein>
<keyword evidence="9" id="KW-1185">Reference proteome</keyword>
<dbReference type="SUPFAM" id="SSF46966">
    <property type="entry name" value="Spectrin repeat"/>
    <property type="match status" value="24"/>
</dbReference>
<dbReference type="EMBL" id="BMAT01004025">
    <property type="protein sequence ID" value="GFR66520.1"/>
    <property type="molecule type" value="Genomic_DNA"/>
</dbReference>